<organism evidence="7">
    <name type="scientific">Grosmannia clavigera (strain kw1407 / UAMH 11150)</name>
    <name type="common">Blue stain fungus</name>
    <name type="synonym">Graphiocladiella clavigera</name>
    <dbReference type="NCBI Taxonomy" id="655863"/>
    <lineage>
        <taxon>Eukaryota</taxon>
        <taxon>Fungi</taxon>
        <taxon>Dikarya</taxon>
        <taxon>Ascomycota</taxon>
        <taxon>Pezizomycotina</taxon>
        <taxon>Sordariomycetes</taxon>
        <taxon>Sordariomycetidae</taxon>
        <taxon>Ophiostomatales</taxon>
        <taxon>Ophiostomataceae</taxon>
        <taxon>Leptographium</taxon>
    </lineage>
</organism>
<feature type="transmembrane region" description="Helical" evidence="4">
    <location>
        <begin position="84"/>
        <end position="102"/>
    </location>
</feature>
<evidence type="ECO:0000256" key="2">
    <source>
        <dbReference type="ARBA" id="ARBA00006727"/>
    </source>
</evidence>
<dbReference type="PANTHER" id="PTHR11360:SF319">
    <property type="entry name" value="MAJOR FACILITATOR SUPERFAMILY (MFS) PROFILE DOMAIN-CONTAINING PROTEIN"/>
    <property type="match status" value="1"/>
</dbReference>
<dbReference type="Proteomes" id="UP000007796">
    <property type="component" value="Unassembled WGS sequence"/>
</dbReference>
<dbReference type="GeneID" id="25977596"/>
<feature type="domain" description="Major facilitator superfamily (MFS) profile" evidence="5">
    <location>
        <begin position="42"/>
        <end position="427"/>
    </location>
</feature>
<dbReference type="InParanoid" id="F0XV25"/>
<dbReference type="InterPro" id="IPR050327">
    <property type="entry name" value="Proton-linked_MCT"/>
</dbReference>
<dbReference type="PANTHER" id="PTHR11360">
    <property type="entry name" value="MONOCARBOXYLATE TRANSPORTER"/>
    <property type="match status" value="1"/>
</dbReference>
<feature type="transmembrane region" description="Helical" evidence="4">
    <location>
        <begin position="41"/>
        <end position="64"/>
    </location>
</feature>
<feature type="transmembrane region" description="Helical" evidence="4">
    <location>
        <begin position="311"/>
        <end position="331"/>
    </location>
</feature>
<comment type="subcellular location">
    <subcellularLocation>
        <location evidence="1">Membrane</location>
        <topology evidence="1">Multi-pass membrane protein</topology>
    </subcellularLocation>
</comment>
<dbReference type="GO" id="GO:0016020">
    <property type="term" value="C:membrane"/>
    <property type="evidence" value="ECO:0007669"/>
    <property type="project" value="UniProtKB-SubCell"/>
</dbReference>
<protein>
    <submittedName>
        <fullName evidence="6">Major facilitator superfamily transporter monocarboxylate</fullName>
    </submittedName>
</protein>
<keyword evidence="4" id="KW-0812">Transmembrane</keyword>
<feature type="transmembrane region" description="Helical" evidence="4">
    <location>
        <begin position="371"/>
        <end position="390"/>
    </location>
</feature>
<dbReference type="RefSeq" id="XP_014168021.1">
    <property type="nucleotide sequence ID" value="XM_014312546.1"/>
</dbReference>
<dbReference type="InterPro" id="IPR020846">
    <property type="entry name" value="MFS_dom"/>
</dbReference>
<evidence type="ECO:0000256" key="1">
    <source>
        <dbReference type="ARBA" id="ARBA00004141"/>
    </source>
</evidence>
<feature type="transmembrane region" description="Helical" evidence="4">
    <location>
        <begin position="402"/>
        <end position="422"/>
    </location>
</feature>
<keyword evidence="7" id="KW-1185">Reference proteome</keyword>
<dbReference type="Pfam" id="PF07690">
    <property type="entry name" value="MFS_1"/>
    <property type="match status" value="1"/>
</dbReference>
<dbReference type="eggNOG" id="KOG2504">
    <property type="taxonomic scope" value="Eukaryota"/>
</dbReference>
<evidence type="ECO:0000256" key="4">
    <source>
        <dbReference type="SAM" id="Phobius"/>
    </source>
</evidence>
<evidence type="ECO:0000313" key="6">
    <source>
        <dbReference type="EMBL" id="EFW98538.1"/>
    </source>
</evidence>
<dbReference type="AlphaFoldDB" id="F0XV25"/>
<dbReference type="CDD" id="cd17352">
    <property type="entry name" value="MFS_MCT_SLC16"/>
    <property type="match status" value="1"/>
</dbReference>
<evidence type="ECO:0000259" key="5">
    <source>
        <dbReference type="PROSITE" id="PS50850"/>
    </source>
</evidence>
<feature type="transmembrane region" description="Helical" evidence="4">
    <location>
        <begin position="282"/>
        <end position="304"/>
    </location>
</feature>
<dbReference type="InterPro" id="IPR036259">
    <property type="entry name" value="MFS_trans_sf"/>
</dbReference>
<dbReference type="EMBL" id="GL630006">
    <property type="protein sequence ID" value="EFW98538.1"/>
    <property type="molecule type" value="Genomic_DNA"/>
</dbReference>
<feature type="transmembrane region" description="Helical" evidence="4">
    <location>
        <begin position="205"/>
        <end position="228"/>
    </location>
</feature>
<dbReference type="PROSITE" id="PS50850">
    <property type="entry name" value="MFS"/>
    <property type="match status" value="1"/>
</dbReference>
<dbReference type="GO" id="GO:0022857">
    <property type="term" value="F:transmembrane transporter activity"/>
    <property type="evidence" value="ECO:0007669"/>
    <property type="project" value="InterPro"/>
</dbReference>
<dbReference type="Gene3D" id="1.20.1250.20">
    <property type="entry name" value="MFS general substrate transporter like domains"/>
    <property type="match status" value="2"/>
</dbReference>
<feature type="region of interest" description="Disordered" evidence="3">
    <location>
        <begin position="1"/>
        <end position="22"/>
    </location>
</feature>
<keyword evidence="4" id="KW-1133">Transmembrane helix</keyword>
<accession>F0XV25</accession>
<proteinExistence type="inferred from homology"/>
<name>F0XV25_GROCL</name>
<keyword evidence="4" id="KW-0472">Membrane</keyword>
<comment type="similarity">
    <text evidence="2">Belongs to the major facilitator superfamily. Monocarboxylate porter (TC 2.A.1.13) family.</text>
</comment>
<gene>
    <name evidence="6" type="ORF">CMQ_4390</name>
</gene>
<dbReference type="OrthoDB" id="6499973at2759"/>
<evidence type="ECO:0000313" key="7">
    <source>
        <dbReference type="Proteomes" id="UP000007796"/>
    </source>
</evidence>
<sequence>MDPEHTPVEDSTGSSSREDGQPVGDVEKAAVGFEPAPDGGLLAWSVAAGGFFVVFSTLGFANSFGVFEEFYMTHQLAEKSADTISWIGSCSTFFQYLAGAVSGPLFDRYGAMVLHLSAFCCVFAVMMISLCKQYYQFFLAQGVLLGLASGGMQFPAMAAAMQYFDRKRGAALGIIIAGSSLGGVVFPVALSRMLNTPAEEARLGFGWAVRIIGFIMLGSLVVSCLTVRPRLPPRKTSFFLVGAWRQNDFRLLVASFFSFLGMMMPLFYLPSFAVSIGTHATLASYLLAIVNGASTFGRIIPGILADRLGRINVLVVGCTTTGICIFCMTTITSNAGLVVFAIFFGFTSGTIISGISVALSICVADPRNMGTYMGMGMGLSSIAALVGPPINGRLVHAYGGYLQTSIFSGVTCLVGAALAFLAKAGTPAGLWGRT</sequence>
<feature type="transmembrane region" description="Helical" evidence="4">
    <location>
        <begin position="109"/>
        <end position="128"/>
    </location>
</feature>
<dbReference type="InterPro" id="IPR011701">
    <property type="entry name" value="MFS"/>
</dbReference>
<feature type="transmembrane region" description="Helical" evidence="4">
    <location>
        <begin position="170"/>
        <end position="190"/>
    </location>
</feature>
<feature type="transmembrane region" description="Helical" evidence="4">
    <location>
        <begin position="249"/>
        <end position="270"/>
    </location>
</feature>
<feature type="transmembrane region" description="Helical" evidence="4">
    <location>
        <begin position="337"/>
        <end position="364"/>
    </location>
</feature>
<reference evidence="6 7" key="1">
    <citation type="journal article" date="2011" name="Proc. Natl. Acad. Sci. U.S.A.">
        <title>Genome and transcriptome analyses of the mountain pine beetle-fungal symbiont Grosmannia clavigera, a lodgepole pine pathogen.</title>
        <authorList>
            <person name="DiGuistini S."/>
            <person name="Wang Y."/>
            <person name="Liao N.Y."/>
            <person name="Taylor G."/>
            <person name="Tanguay P."/>
            <person name="Feau N."/>
            <person name="Henrissat B."/>
            <person name="Chan S.K."/>
            <person name="Hesse-Orce U."/>
            <person name="Alamouti S.M."/>
            <person name="Tsui C.K.M."/>
            <person name="Docking R.T."/>
            <person name="Levasseur A."/>
            <person name="Haridas S."/>
            <person name="Robertson G."/>
            <person name="Birol I."/>
            <person name="Holt R.A."/>
            <person name="Marra M.A."/>
            <person name="Hamelin R.C."/>
            <person name="Hirst M."/>
            <person name="Jones S.J.M."/>
            <person name="Bohlmann J."/>
            <person name="Breuil C."/>
        </authorList>
    </citation>
    <scope>NUCLEOTIDE SEQUENCE [LARGE SCALE GENOMIC DNA]</scope>
    <source>
        <strain evidence="7">kw1407 / UAMH 11150</strain>
    </source>
</reference>
<dbReference type="SUPFAM" id="SSF103473">
    <property type="entry name" value="MFS general substrate transporter"/>
    <property type="match status" value="1"/>
</dbReference>
<evidence type="ECO:0000256" key="3">
    <source>
        <dbReference type="SAM" id="MobiDB-lite"/>
    </source>
</evidence>
<dbReference type="HOGENOM" id="CLU_001265_1_1_1"/>